<dbReference type="EMBL" id="GGEC01061707">
    <property type="protein sequence ID" value="MBX42191.1"/>
    <property type="molecule type" value="Transcribed_RNA"/>
</dbReference>
<reference evidence="1" key="1">
    <citation type="submission" date="2018-02" db="EMBL/GenBank/DDBJ databases">
        <title>Rhizophora mucronata_Transcriptome.</title>
        <authorList>
            <person name="Meera S.P."/>
            <person name="Sreeshan A."/>
            <person name="Augustine A."/>
        </authorList>
    </citation>
    <scope>NUCLEOTIDE SEQUENCE</scope>
    <source>
        <tissue evidence="1">Leaf</tissue>
    </source>
</reference>
<proteinExistence type="predicted"/>
<sequence length="71" mass="8190">MFRCIGSTVYNIPYLCHLSSYKIEIAPSVIPLLHNNFGLLSKILKRSKAVKPWNKGCIQKETENRRRGTKK</sequence>
<accession>A0A2P2NI70</accession>
<organism evidence="1">
    <name type="scientific">Rhizophora mucronata</name>
    <name type="common">Asiatic mangrove</name>
    <dbReference type="NCBI Taxonomy" id="61149"/>
    <lineage>
        <taxon>Eukaryota</taxon>
        <taxon>Viridiplantae</taxon>
        <taxon>Streptophyta</taxon>
        <taxon>Embryophyta</taxon>
        <taxon>Tracheophyta</taxon>
        <taxon>Spermatophyta</taxon>
        <taxon>Magnoliopsida</taxon>
        <taxon>eudicotyledons</taxon>
        <taxon>Gunneridae</taxon>
        <taxon>Pentapetalae</taxon>
        <taxon>rosids</taxon>
        <taxon>fabids</taxon>
        <taxon>Malpighiales</taxon>
        <taxon>Rhizophoraceae</taxon>
        <taxon>Rhizophora</taxon>
    </lineage>
</organism>
<protein>
    <submittedName>
        <fullName evidence="1">Uncharacterized protein</fullName>
    </submittedName>
</protein>
<dbReference type="AlphaFoldDB" id="A0A2P2NI70"/>
<name>A0A2P2NI70_RHIMU</name>
<evidence type="ECO:0000313" key="1">
    <source>
        <dbReference type="EMBL" id="MBX42191.1"/>
    </source>
</evidence>